<feature type="compositionally biased region" description="Polar residues" evidence="1">
    <location>
        <begin position="133"/>
        <end position="142"/>
    </location>
</feature>
<sequence>MDVYISSGHYHSPSAHTVVRGIAAKDLSPLLAWLVPAANHMKAKFASNDRLLAGEVVETLLALPDLAVFVTEAHRRWADGTFTEDMRDMHAAGAVRAACAVLELHKSRPVSKGAGEGGASPTSGDGLGGGAGEQTSFTSPPSDSIDCGGGGGGGSPLSATESAAHPLQTYEAYRKRYAHLPVAATLSHHPKSSQTDQSESDMMLRDDSSPSPTSRRLRTSDVNASDKDHDADMHDDSDQLAKGSRRRPNTRRAAAKRKAGGKGANKGKHRSSPGFRPRVASISMGGDIQTTKPRLGEARRAALKTMISEAIRHDPLLREKIVAVNKLKFATVDQLFLMAEMCGLGDRAQEMQDEFLSENKMPKRPGMSKPFKLPPNKDGDDSP</sequence>
<feature type="region of interest" description="Disordered" evidence="1">
    <location>
        <begin position="353"/>
        <end position="383"/>
    </location>
</feature>
<feature type="region of interest" description="Disordered" evidence="1">
    <location>
        <begin position="184"/>
        <end position="290"/>
    </location>
</feature>
<name>A0A0G4EG72_VITBC</name>
<dbReference type="AlphaFoldDB" id="A0A0G4EG72"/>
<reference evidence="2 3" key="1">
    <citation type="submission" date="2014-11" db="EMBL/GenBank/DDBJ databases">
        <authorList>
            <person name="Zhu J."/>
            <person name="Qi W."/>
            <person name="Song R."/>
        </authorList>
    </citation>
    <scope>NUCLEOTIDE SEQUENCE [LARGE SCALE GENOMIC DNA]</scope>
</reference>
<dbReference type="Proteomes" id="UP000041254">
    <property type="component" value="Unassembled WGS sequence"/>
</dbReference>
<dbReference type="InParanoid" id="A0A0G4EG72"/>
<gene>
    <name evidence="2" type="ORF">Vbra_11529</name>
</gene>
<proteinExistence type="predicted"/>
<dbReference type="VEuPathDB" id="CryptoDB:Vbra_11529"/>
<keyword evidence="3" id="KW-1185">Reference proteome</keyword>
<dbReference type="EMBL" id="CDMY01000218">
    <property type="protein sequence ID" value="CEL94381.1"/>
    <property type="molecule type" value="Genomic_DNA"/>
</dbReference>
<evidence type="ECO:0000256" key="1">
    <source>
        <dbReference type="SAM" id="MobiDB-lite"/>
    </source>
</evidence>
<feature type="compositionally biased region" description="Basic and acidic residues" evidence="1">
    <location>
        <begin position="224"/>
        <end position="239"/>
    </location>
</feature>
<evidence type="ECO:0000313" key="3">
    <source>
        <dbReference type="Proteomes" id="UP000041254"/>
    </source>
</evidence>
<feature type="compositionally biased region" description="Basic residues" evidence="1">
    <location>
        <begin position="243"/>
        <end position="271"/>
    </location>
</feature>
<organism evidence="2 3">
    <name type="scientific">Vitrella brassicaformis (strain CCMP3155)</name>
    <dbReference type="NCBI Taxonomy" id="1169540"/>
    <lineage>
        <taxon>Eukaryota</taxon>
        <taxon>Sar</taxon>
        <taxon>Alveolata</taxon>
        <taxon>Colpodellida</taxon>
        <taxon>Vitrellaceae</taxon>
        <taxon>Vitrella</taxon>
    </lineage>
</organism>
<evidence type="ECO:0000313" key="2">
    <source>
        <dbReference type="EMBL" id="CEL94381.1"/>
    </source>
</evidence>
<feature type="region of interest" description="Disordered" evidence="1">
    <location>
        <begin position="109"/>
        <end position="163"/>
    </location>
</feature>
<accession>A0A0G4EG72</accession>
<protein>
    <submittedName>
        <fullName evidence="2">Uncharacterized protein</fullName>
    </submittedName>
</protein>